<keyword evidence="3" id="KW-0812">Transmembrane</keyword>
<feature type="coiled-coil region" evidence="1">
    <location>
        <begin position="113"/>
        <end position="140"/>
    </location>
</feature>
<evidence type="ECO:0000256" key="3">
    <source>
        <dbReference type="SAM" id="Phobius"/>
    </source>
</evidence>
<gene>
    <name evidence="4" type="ORF">RH857_01555</name>
</gene>
<feature type="compositionally biased region" description="Acidic residues" evidence="2">
    <location>
        <begin position="179"/>
        <end position="198"/>
    </location>
</feature>
<dbReference type="InterPro" id="IPR007060">
    <property type="entry name" value="FtsL/DivIC"/>
</dbReference>
<reference evidence="5" key="1">
    <citation type="submission" date="2023-07" db="EMBL/GenBank/DDBJ databases">
        <title>Description of three actinobacteria isolated from air of manufacturing shop in a pharmaceutical factory.</title>
        <authorList>
            <person name="Zhang D.-F."/>
        </authorList>
    </citation>
    <scope>NUCLEOTIDE SEQUENCE [LARGE SCALE GENOMIC DNA]</scope>
    <source>
        <strain evidence="5">CCTCC AB 207010</strain>
    </source>
</reference>
<dbReference type="EMBL" id="JAVKGT010000002">
    <property type="protein sequence ID" value="MDR5710828.1"/>
    <property type="molecule type" value="Genomic_DNA"/>
</dbReference>
<evidence type="ECO:0000313" key="5">
    <source>
        <dbReference type="Proteomes" id="UP001260872"/>
    </source>
</evidence>
<organism evidence="4 5">
    <name type="scientific">Nesterenkonia flava</name>
    <dbReference type="NCBI Taxonomy" id="469799"/>
    <lineage>
        <taxon>Bacteria</taxon>
        <taxon>Bacillati</taxon>
        <taxon>Actinomycetota</taxon>
        <taxon>Actinomycetes</taxon>
        <taxon>Micrococcales</taxon>
        <taxon>Micrococcaceae</taxon>
        <taxon>Nesterenkonia</taxon>
    </lineage>
</organism>
<keyword evidence="5" id="KW-1185">Reference proteome</keyword>
<keyword evidence="3" id="KW-1133">Transmembrane helix</keyword>
<dbReference type="Pfam" id="PF04977">
    <property type="entry name" value="DivIC"/>
    <property type="match status" value="1"/>
</dbReference>
<evidence type="ECO:0000256" key="1">
    <source>
        <dbReference type="SAM" id="Coils"/>
    </source>
</evidence>
<accession>A0ABU1FQB6</accession>
<evidence type="ECO:0000256" key="2">
    <source>
        <dbReference type="SAM" id="MobiDB-lite"/>
    </source>
</evidence>
<feature type="compositionally biased region" description="Low complexity" evidence="2">
    <location>
        <begin position="199"/>
        <end position="208"/>
    </location>
</feature>
<feature type="region of interest" description="Disordered" evidence="2">
    <location>
        <begin position="1"/>
        <end position="73"/>
    </location>
</feature>
<proteinExistence type="predicted"/>
<feature type="region of interest" description="Disordered" evidence="2">
    <location>
        <begin position="175"/>
        <end position="226"/>
    </location>
</feature>
<dbReference type="RefSeq" id="WP_310536214.1">
    <property type="nucleotide sequence ID" value="NZ_BAAAOC010000015.1"/>
</dbReference>
<protein>
    <submittedName>
        <fullName evidence="4">Septum formation initiator family protein</fullName>
    </submittedName>
</protein>
<feature type="compositionally biased region" description="Basic and acidic residues" evidence="2">
    <location>
        <begin position="13"/>
        <end position="43"/>
    </location>
</feature>
<keyword evidence="1" id="KW-0175">Coiled coil</keyword>
<evidence type="ECO:0000313" key="4">
    <source>
        <dbReference type="EMBL" id="MDR5710828.1"/>
    </source>
</evidence>
<dbReference type="Proteomes" id="UP001260872">
    <property type="component" value="Unassembled WGS sequence"/>
</dbReference>
<name>A0ABU1FQB6_9MICC</name>
<keyword evidence="3" id="KW-0472">Membrane</keyword>
<feature type="transmembrane region" description="Helical" evidence="3">
    <location>
        <begin position="88"/>
        <end position="107"/>
    </location>
</feature>
<sequence length="226" mass="25487">MARHAASSGENTEAPRRTPARDRRAEARARAREARRLAEREQISGEIQTPADITAVRARRADRPNRPVAQPSKRTPVSAAALVPERTFSARIIVLTIVALVVISFLVPTVRTYFQQRGEMNELAAQIAEEEQRQAELYSEIARWEDPEFIRRQARERINLVMPGDKRYHVIGDPSEGIVAEDETLEDEEPEDWSEELWESVVDSAEAAPEPDAEPEASGDQPQQSR</sequence>
<comment type="caution">
    <text evidence="4">The sequence shown here is derived from an EMBL/GenBank/DDBJ whole genome shotgun (WGS) entry which is preliminary data.</text>
</comment>